<accession>A0ABT4B9X9</accession>
<dbReference type="RefSeq" id="WP_267567850.1">
    <property type="nucleotide sequence ID" value="NZ_JAPNTZ010000015.1"/>
</dbReference>
<evidence type="ECO:0000313" key="3">
    <source>
        <dbReference type="Proteomes" id="UP001151002"/>
    </source>
</evidence>
<feature type="compositionally biased region" description="Low complexity" evidence="1">
    <location>
        <begin position="7"/>
        <end position="31"/>
    </location>
</feature>
<dbReference type="EMBL" id="JAPNTZ010000015">
    <property type="protein sequence ID" value="MCY1143318.1"/>
    <property type="molecule type" value="Genomic_DNA"/>
</dbReference>
<comment type="caution">
    <text evidence="2">The sequence shown here is derived from an EMBL/GenBank/DDBJ whole genome shotgun (WGS) entry which is preliminary data.</text>
</comment>
<name>A0ABT4B9X9_9ACTN</name>
<gene>
    <name evidence="2" type="ORF">OWR29_35430</name>
</gene>
<proteinExistence type="predicted"/>
<evidence type="ECO:0000313" key="2">
    <source>
        <dbReference type="EMBL" id="MCY1143318.1"/>
    </source>
</evidence>
<feature type="region of interest" description="Disordered" evidence="1">
    <location>
        <begin position="1"/>
        <end position="45"/>
    </location>
</feature>
<evidence type="ECO:0000256" key="1">
    <source>
        <dbReference type="SAM" id="MobiDB-lite"/>
    </source>
</evidence>
<dbReference type="Proteomes" id="UP001151002">
    <property type="component" value="Unassembled WGS sequence"/>
</dbReference>
<organism evidence="2 3">
    <name type="scientific">Paractinoplanes pyxinae</name>
    <dbReference type="NCBI Taxonomy" id="2997416"/>
    <lineage>
        <taxon>Bacteria</taxon>
        <taxon>Bacillati</taxon>
        <taxon>Actinomycetota</taxon>
        <taxon>Actinomycetes</taxon>
        <taxon>Micromonosporales</taxon>
        <taxon>Micromonosporaceae</taxon>
        <taxon>Paractinoplanes</taxon>
    </lineage>
</organism>
<protein>
    <submittedName>
        <fullName evidence="2">Uncharacterized protein</fullName>
    </submittedName>
</protein>
<sequence>MPGDGEGAVPAAAAAADGPPVGVVGDRPAPGDLRDDLGQQEGGQPVVEGVVLDVAVLRARARKDAGVDEQADGVEDVAAVVQVVEDDRAPDLAFGVEVPLPVQEDDQRRGLR</sequence>
<keyword evidence="3" id="KW-1185">Reference proteome</keyword>
<reference evidence="2" key="1">
    <citation type="submission" date="2022-11" db="EMBL/GenBank/DDBJ databases">
        <authorList>
            <person name="Somphong A."/>
            <person name="Phongsopitanun W."/>
        </authorList>
    </citation>
    <scope>NUCLEOTIDE SEQUENCE</scope>
    <source>
        <strain evidence="2">Pm04-4</strain>
    </source>
</reference>